<dbReference type="EMBL" id="JBHSNC010000012">
    <property type="protein sequence ID" value="MFC5528775.1"/>
    <property type="molecule type" value="Genomic_DNA"/>
</dbReference>
<sequence length="265" mass="30244">MDLTFMEKYCHISTHGAENPVYSVSVADLMDPAIMRDLLERGGALVKAIGMELAVSFIGLAAFGLPSTKQLMMSQYNRVLDLSPSNVTVQLVMHNDYAQVVFKLHELKWTELPETPCERNAAVIAEWERYFRLEFNPLIERIASAGGMKPDLIWNQFGTRIAFMMDSIRENTPQGPKLQRIEEDFALLAGLPPKTFNRRRKNPFDHTPVYVDSPYKPGTQTMIRSACCMYYRRENGVKCYNCPILKESERAERKAEIEALLARQA</sequence>
<dbReference type="InterPro" id="IPR024726">
    <property type="entry name" value="FhuF_C"/>
</dbReference>
<proteinExistence type="predicted"/>
<gene>
    <name evidence="3" type="ORF">ACFPQ4_04805</name>
</gene>
<keyword evidence="1" id="KW-0812">Transmembrane</keyword>
<dbReference type="Proteomes" id="UP001596108">
    <property type="component" value="Unassembled WGS sequence"/>
</dbReference>
<accession>A0ABW0QXB1</accession>
<dbReference type="Pfam" id="PF11575">
    <property type="entry name" value="FhuF_C"/>
    <property type="match status" value="1"/>
</dbReference>
<protein>
    <submittedName>
        <fullName evidence="3">(2Fe-2S)-binding protein</fullName>
    </submittedName>
</protein>
<feature type="domain" description="Ferric siderophore reductase C-terminal" evidence="2">
    <location>
        <begin position="224"/>
        <end position="243"/>
    </location>
</feature>
<reference evidence="4" key="1">
    <citation type="journal article" date="2019" name="Int. J. Syst. Evol. Microbiol.">
        <title>The Global Catalogue of Microorganisms (GCM) 10K type strain sequencing project: providing services to taxonomists for standard genome sequencing and annotation.</title>
        <authorList>
            <consortium name="The Broad Institute Genomics Platform"/>
            <consortium name="The Broad Institute Genome Sequencing Center for Infectious Disease"/>
            <person name="Wu L."/>
            <person name="Ma J."/>
        </authorList>
    </citation>
    <scope>NUCLEOTIDE SEQUENCE [LARGE SCALE GENOMIC DNA]</scope>
    <source>
        <strain evidence="4">CGMCC 1.18578</strain>
    </source>
</reference>
<evidence type="ECO:0000313" key="3">
    <source>
        <dbReference type="EMBL" id="MFC5528775.1"/>
    </source>
</evidence>
<dbReference type="RefSeq" id="WP_378110636.1">
    <property type="nucleotide sequence ID" value="NZ_JBHSNC010000012.1"/>
</dbReference>
<comment type="caution">
    <text evidence="3">The sequence shown here is derived from an EMBL/GenBank/DDBJ whole genome shotgun (WGS) entry which is preliminary data.</text>
</comment>
<organism evidence="3 4">
    <name type="scientific">Cohnella yongneupensis</name>
    <dbReference type="NCBI Taxonomy" id="425006"/>
    <lineage>
        <taxon>Bacteria</taxon>
        <taxon>Bacillati</taxon>
        <taxon>Bacillota</taxon>
        <taxon>Bacilli</taxon>
        <taxon>Bacillales</taxon>
        <taxon>Paenibacillaceae</taxon>
        <taxon>Cohnella</taxon>
    </lineage>
</organism>
<evidence type="ECO:0000256" key="1">
    <source>
        <dbReference type="SAM" id="Phobius"/>
    </source>
</evidence>
<keyword evidence="1" id="KW-0472">Membrane</keyword>
<keyword evidence="1" id="KW-1133">Transmembrane helix</keyword>
<keyword evidence="4" id="KW-1185">Reference proteome</keyword>
<evidence type="ECO:0000259" key="2">
    <source>
        <dbReference type="Pfam" id="PF11575"/>
    </source>
</evidence>
<name>A0ABW0QXB1_9BACL</name>
<evidence type="ECO:0000313" key="4">
    <source>
        <dbReference type="Proteomes" id="UP001596108"/>
    </source>
</evidence>
<feature type="transmembrane region" description="Helical" evidence="1">
    <location>
        <begin position="44"/>
        <end position="65"/>
    </location>
</feature>